<organism evidence="3 4">
    <name type="scientific">Gloeophyllum trabeum (strain ATCC 11539 / FP-39264 / Madison 617)</name>
    <name type="common">Brown rot fungus</name>
    <dbReference type="NCBI Taxonomy" id="670483"/>
    <lineage>
        <taxon>Eukaryota</taxon>
        <taxon>Fungi</taxon>
        <taxon>Dikarya</taxon>
        <taxon>Basidiomycota</taxon>
        <taxon>Agaricomycotina</taxon>
        <taxon>Agaricomycetes</taxon>
        <taxon>Gloeophyllales</taxon>
        <taxon>Gloeophyllaceae</taxon>
        <taxon>Gloeophyllum</taxon>
    </lineage>
</organism>
<dbReference type="InterPro" id="IPR036388">
    <property type="entry name" value="WH-like_DNA-bd_sf"/>
</dbReference>
<dbReference type="GeneID" id="19303466"/>
<gene>
    <name evidence="3" type="ORF">GLOTRDRAFT_136081</name>
</gene>
<reference evidence="3 4" key="1">
    <citation type="journal article" date="2012" name="Science">
        <title>The Paleozoic origin of enzymatic lignin decomposition reconstructed from 31 fungal genomes.</title>
        <authorList>
            <person name="Floudas D."/>
            <person name="Binder M."/>
            <person name="Riley R."/>
            <person name="Barry K."/>
            <person name="Blanchette R.A."/>
            <person name="Henrissat B."/>
            <person name="Martinez A.T."/>
            <person name="Otillar R."/>
            <person name="Spatafora J.W."/>
            <person name="Yadav J.S."/>
            <person name="Aerts A."/>
            <person name="Benoit I."/>
            <person name="Boyd A."/>
            <person name="Carlson A."/>
            <person name="Copeland A."/>
            <person name="Coutinho P.M."/>
            <person name="de Vries R.P."/>
            <person name="Ferreira P."/>
            <person name="Findley K."/>
            <person name="Foster B."/>
            <person name="Gaskell J."/>
            <person name="Glotzer D."/>
            <person name="Gorecki P."/>
            <person name="Heitman J."/>
            <person name="Hesse C."/>
            <person name="Hori C."/>
            <person name="Igarashi K."/>
            <person name="Jurgens J.A."/>
            <person name="Kallen N."/>
            <person name="Kersten P."/>
            <person name="Kohler A."/>
            <person name="Kuees U."/>
            <person name="Kumar T.K.A."/>
            <person name="Kuo A."/>
            <person name="LaButti K."/>
            <person name="Larrondo L.F."/>
            <person name="Lindquist E."/>
            <person name="Ling A."/>
            <person name="Lombard V."/>
            <person name="Lucas S."/>
            <person name="Lundell T."/>
            <person name="Martin R."/>
            <person name="McLaughlin D.J."/>
            <person name="Morgenstern I."/>
            <person name="Morin E."/>
            <person name="Murat C."/>
            <person name="Nagy L.G."/>
            <person name="Nolan M."/>
            <person name="Ohm R.A."/>
            <person name="Patyshakuliyeva A."/>
            <person name="Rokas A."/>
            <person name="Ruiz-Duenas F.J."/>
            <person name="Sabat G."/>
            <person name="Salamov A."/>
            <person name="Samejima M."/>
            <person name="Schmutz J."/>
            <person name="Slot J.C."/>
            <person name="St John F."/>
            <person name="Stenlid J."/>
            <person name="Sun H."/>
            <person name="Sun S."/>
            <person name="Syed K."/>
            <person name="Tsang A."/>
            <person name="Wiebenga A."/>
            <person name="Young D."/>
            <person name="Pisabarro A."/>
            <person name="Eastwood D.C."/>
            <person name="Martin F."/>
            <person name="Cullen D."/>
            <person name="Grigoriev I.V."/>
            <person name="Hibbett D.S."/>
        </authorList>
    </citation>
    <scope>NUCLEOTIDE SEQUENCE [LARGE SCALE GENOMIC DNA]</scope>
    <source>
        <strain evidence="3 4">ATCC 11539</strain>
    </source>
</reference>
<dbReference type="RefSeq" id="XP_007862191.1">
    <property type="nucleotide sequence ID" value="XM_007864000.1"/>
</dbReference>
<dbReference type="OrthoDB" id="441517at2759"/>
<dbReference type="HOGENOM" id="CLU_058471_0_0_1"/>
<evidence type="ECO:0000313" key="3">
    <source>
        <dbReference type="EMBL" id="EPQ59120.1"/>
    </source>
</evidence>
<feature type="region of interest" description="Disordered" evidence="1">
    <location>
        <begin position="1"/>
        <end position="33"/>
    </location>
</feature>
<dbReference type="InterPro" id="IPR006785">
    <property type="entry name" value="Pex14_N"/>
</dbReference>
<dbReference type="AlphaFoldDB" id="S7RW77"/>
<dbReference type="eggNOG" id="ENOG502SM68">
    <property type="taxonomic scope" value="Eukaryota"/>
</dbReference>
<evidence type="ECO:0000256" key="1">
    <source>
        <dbReference type="SAM" id="MobiDB-lite"/>
    </source>
</evidence>
<proteinExistence type="predicted"/>
<accession>S7RW77</accession>
<dbReference type="Proteomes" id="UP000030669">
    <property type="component" value="Unassembled WGS sequence"/>
</dbReference>
<dbReference type="KEGG" id="gtr:GLOTRDRAFT_136081"/>
<evidence type="ECO:0000313" key="4">
    <source>
        <dbReference type="Proteomes" id="UP000030669"/>
    </source>
</evidence>
<feature type="region of interest" description="Disordered" evidence="1">
    <location>
        <begin position="265"/>
        <end position="303"/>
    </location>
</feature>
<keyword evidence="4" id="KW-1185">Reference proteome</keyword>
<dbReference type="STRING" id="670483.S7RW77"/>
<dbReference type="EMBL" id="KB469297">
    <property type="protein sequence ID" value="EPQ59120.1"/>
    <property type="molecule type" value="Genomic_DNA"/>
</dbReference>
<feature type="compositionally biased region" description="Low complexity" evidence="1">
    <location>
        <begin position="16"/>
        <end position="31"/>
    </location>
</feature>
<name>S7RW77_GLOTA</name>
<feature type="domain" description="Peroxisome membrane anchor protein Pex14p N-terminal" evidence="2">
    <location>
        <begin position="33"/>
        <end position="78"/>
    </location>
</feature>
<protein>
    <recommendedName>
        <fullName evidence="2">Peroxisome membrane anchor protein Pex14p N-terminal domain-containing protein</fullName>
    </recommendedName>
</protein>
<dbReference type="OMA" id="FRFIYPR"/>
<dbReference type="Pfam" id="PF04695">
    <property type="entry name" value="Pex14_N"/>
    <property type="match status" value="1"/>
</dbReference>
<dbReference type="Gene3D" id="1.10.10.10">
    <property type="entry name" value="Winged helix-like DNA-binding domain superfamily/Winged helix DNA-binding domain"/>
    <property type="match status" value="1"/>
</dbReference>
<feature type="compositionally biased region" description="Low complexity" evidence="1">
    <location>
        <begin position="291"/>
        <end position="300"/>
    </location>
</feature>
<evidence type="ECO:0000259" key="2">
    <source>
        <dbReference type="Pfam" id="PF04695"/>
    </source>
</evidence>
<sequence length="392" mass="43544">MSGEDTQPPPSSKIESSSGVPASPSGPAQSGLERNELLARARTFLLSPQIKNEDILAKRRFLTEKGLTEPEIDGLLRELPSQVQVPQVPPRTYPQPPPSRLPDLLAGILRISTWVAGGSAVLLLVFYRFILPRLALTYQARHALRRQQKDLVLRLNKSLETLKDTQKESYADIPRSDPFKEPPEYRVCRTIDDILTVCEDRLDDVPRYTLLRCALAEFTAEGKEPTAQTLFERLRGKIPWLDTPEGVTYQEKIWQMLISSSPFVPSDPSHPESCTWSFNPPPPPQPSSLVSGLSTLQSSLPSPPQFPRYQHTHQALVDFTGYLTTQTYASSTFLRGSGYGVGGAEGNTEEEEVKREIRALKGLVLNRRSFMGSLHRPPSVSAVPPAAPFPTP</sequence>